<evidence type="ECO:0000259" key="6">
    <source>
        <dbReference type="Pfam" id="PF01923"/>
    </source>
</evidence>
<dbReference type="UniPathway" id="UPA00148">
    <property type="reaction ID" value="UER00233"/>
</dbReference>
<dbReference type="Proteomes" id="UP000228960">
    <property type="component" value="Unassembled WGS sequence"/>
</dbReference>
<keyword evidence="3 4" id="KW-0067">ATP-binding</keyword>
<comment type="similarity">
    <text evidence="4">Belongs to the Cob(I)alamin adenosyltransferase family.</text>
</comment>
<dbReference type="SUPFAM" id="SSF89028">
    <property type="entry name" value="Cobalamin adenosyltransferase-like"/>
    <property type="match status" value="1"/>
</dbReference>
<evidence type="ECO:0000256" key="5">
    <source>
        <dbReference type="SAM" id="Coils"/>
    </source>
</evidence>
<evidence type="ECO:0000313" key="8">
    <source>
        <dbReference type="Proteomes" id="UP000228960"/>
    </source>
</evidence>
<dbReference type="InterPro" id="IPR036451">
    <property type="entry name" value="CblAdoTrfase-like_sf"/>
</dbReference>
<dbReference type="Gene3D" id="1.20.1200.10">
    <property type="entry name" value="Cobalamin adenosyltransferase-like"/>
    <property type="match status" value="1"/>
</dbReference>
<keyword evidence="1 4" id="KW-0808">Transferase</keyword>
<evidence type="ECO:0000313" key="7">
    <source>
        <dbReference type="EMBL" id="PJC79629.1"/>
    </source>
</evidence>
<comment type="catalytic activity">
    <reaction evidence="4">
        <text>2 cob(II)alamin + reduced [electron-transfer flavoprotein] + 2 ATP = 2 adenosylcob(III)alamin + 2 triphosphate + oxidized [electron-transfer flavoprotein] + 3 H(+)</text>
        <dbReference type="Rhea" id="RHEA:28671"/>
        <dbReference type="Rhea" id="RHEA-COMP:10685"/>
        <dbReference type="Rhea" id="RHEA-COMP:10686"/>
        <dbReference type="ChEBI" id="CHEBI:15378"/>
        <dbReference type="ChEBI" id="CHEBI:16304"/>
        <dbReference type="ChEBI" id="CHEBI:18036"/>
        <dbReference type="ChEBI" id="CHEBI:18408"/>
        <dbReference type="ChEBI" id="CHEBI:30616"/>
        <dbReference type="ChEBI" id="CHEBI:57692"/>
        <dbReference type="ChEBI" id="CHEBI:58307"/>
        <dbReference type="EC" id="2.5.1.17"/>
    </reaction>
</comment>
<dbReference type="GO" id="GO:0005524">
    <property type="term" value="F:ATP binding"/>
    <property type="evidence" value="ECO:0007669"/>
    <property type="project" value="UniProtKB-UniRule"/>
</dbReference>
<keyword evidence="2 4" id="KW-0547">Nucleotide-binding</keyword>
<dbReference type="PANTHER" id="PTHR12213:SF0">
    <property type="entry name" value="CORRINOID ADENOSYLTRANSFERASE MMAB"/>
    <property type="match status" value="1"/>
</dbReference>
<evidence type="ECO:0000256" key="4">
    <source>
        <dbReference type="RuleBase" id="RU366026"/>
    </source>
</evidence>
<dbReference type="EC" id="2.5.1.17" evidence="4"/>
<dbReference type="AlphaFoldDB" id="A0A2M8GIL0"/>
<dbReference type="GO" id="GO:0009236">
    <property type="term" value="P:cobalamin biosynthetic process"/>
    <property type="evidence" value="ECO:0007669"/>
    <property type="project" value="UniProtKB-UniRule"/>
</dbReference>
<dbReference type="InterPro" id="IPR029499">
    <property type="entry name" value="PduO-typ"/>
</dbReference>
<evidence type="ECO:0000256" key="1">
    <source>
        <dbReference type="ARBA" id="ARBA00022679"/>
    </source>
</evidence>
<dbReference type="PANTHER" id="PTHR12213">
    <property type="entry name" value="CORRINOID ADENOSYLTRANSFERASE"/>
    <property type="match status" value="1"/>
</dbReference>
<evidence type="ECO:0000256" key="3">
    <source>
        <dbReference type="ARBA" id="ARBA00022840"/>
    </source>
</evidence>
<dbReference type="InterPro" id="IPR016030">
    <property type="entry name" value="CblAdoTrfase-like"/>
</dbReference>
<feature type="coiled-coil region" evidence="5">
    <location>
        <begin position="26"/>
        <end position="89"/>
    </location>
</feature>
<feature type="domain" description="Cobalamin adenosyltransferase-like" evidence="6">
    <location>
        <begin position="3"/>
        <end position="147"/>
    </location>
</feature>
<comment type="pathway">
    <text evidence="4">Cofactor biosynthesis; adenosylcobalamin biosynthesis; adenosylcobalamin from cob(II)yrinate a,c-diamide: step 2/7.</text>
</comment>
<accession>A0A2M8GIL0</accession>
<dbReference type="GO" id="GO:0008817">
    <property type="term" value="F:corrinoid adenosyltransferase activity"/>
    <property type="evidence" value="ECO:0007669"/>
    <property type="project" value="UniProtKB-UniRule"/>
</dbReference>
<gene>
    <name evidence="7" type="ORF">CO009_04205</name>
</gene>
<protein>
    <recommendedName>
        <fullName evidence="4">Corrinoid adenosyltransferase</fullName>
        <ecNumber evidence="4">2.5.1.17</ecNumber>
    </recommendedName>
    <alternativeName>
        <fullName evidence="4">Cob(II)alamin adenosyltransferase</fullName>
    </alternativeName>
    <alternativeName>
        <fullName evidence="4">Cob(II)yrinic acid a,c-diamide adenosyltransferase</fullName>
    </alternativeName>
    <alternativeName>
        <fullName evidence="4">Cobinamide/cobalamin adenosyltransferase</fullName>
    </alternativeName>
</protein>
<sequence>MSITTKTGDKGYTSVAGRRVKKDSKIIEAIGTIDELQAIIEEVEIQKDLYEIMGAIACGNKITNYELRITNLENEIEKLEKKLKPVTKFLIFKKEKARKLNWVRTVVRRAERKVVALRNYKLRITNYELIVIYLNRLSDYFYLLARLREDASSR</sequence>
<evidence type="ECO:0000256" key="2">
    <source>
        <dbReference type="ARBA" id="ARBA00022741"/>
    </source>
</evidence>
<reference evidence="8" key="1">
    <citation type="submission" date="2017-09" db="EMBL/GenBank/DDBJ databases">
        <title>Depth-based differentiation of microbial function through sediment-hosted aquifers and enrichment of novel symbionts in the deep terrestrial subsurface.</title>
        <authorList>
            <person name="Probst A.J."/>
            <person name="Ladd B."/>
            <person name="Jarett J.K."/>
            <person name="Geller-Mcgrath D.E."/>
            <person name="Sieber C.M.K."/>
            <person name="Emerson J.B."/>
            <person name="Anantharaman K."/>
            <person name="Thomas B.C."/>
            <person name="Malmstrom R."/>
            <person name="Stieglmeier M."/>
            <person name="Klingl A."/>
            <person name="Woyke T."/>
            <person name="Ryan C.M."/>
            <person name="Banfield J.F."/>
        </authorList>
    </citation>
    <scope>NUCLEOTIDE SEQUENCE [LARGE SCALE GENOMIC DNA]</scope>
</reference>
<dbReference type="EMBL" id="PFQM01000137">
    <property type="protein sequence ID" value="PJC79629.1"/>
    <property type="molecule type" value="Genomic_DNA"/>
</dbReference>
<organism evidence="7 8">
    <name type="scientific">Candidatus Shapirobacteria bacterium CG_4_8_14_3_um_filter_35_11</name>
    <dbReference type="NCBI Taxonomy" id="1974874"/>
    <lineage>
        <taxon>Bacteria</taxon>
        <taxon>Candidatus Shapironibacteriota</taxon>
    </lineage>
</organism>
<dbReference type="Pfam" id="PF01923">
    <property type="entry name" value="Cob_adeno_trans"/>
    <property type="match status" value="1"/>
</dbReference>
<keyword evidence="5" id="KW-0175">Coiled coil</keyword>
<comment type="caution">
    <text evidence="7">The sequence shown here is derived from an EMBL/GenBank/DDBJ whole genome shotgun (WGS) entry which is preliminary data.</text>
</comment>
<proteinExistence type="inferred from homology"/>
<keyword evidence="4" id="KW-0169">Cobalamin biosynthesis</keyword>
<comment type="catalytic activity">
    <reaction evidence="4">
        <text>2 cob(II)yrinate a,c diamide + reduced [electron-transfer flavoprotein] + 2 ATP = 2 adenosylcob(III)yrinate a,c-diamide + 2 triphosphate + oxidized [electron-transfer flavoprotein] + 3 H(+)</text>
        <dbReference type="Rhea" id="RHEA:11528"/>
        <dbReference type="Rhea" id="RHEA-COMP:10685"/>
        <dbReference type="Rhea" id="RHEA-COMP:10686"/>
        <dbReference type="ChEBI" id="CHEBI:15378"/>
        <dbReference type="ChEBI" id="CHEBI:18036"/>
        <dbReference type="ChEBI" id="CHEBI:30616"/>
        <dbReference type="ChEBI" id="CHEBI:57692"/>
        <dbReference type="ChEBI" id="CHEBI:58307"/>
        <dbReference type="ChEBI" id="CHEBI:58503"/>
        <dbReference type="ChEBI" id="CHEBI:58537"/>
        <dbReference type="EC" id="2.5.1.17"/>
    </reaction>
</comment>
<name>A0A2M8GIL0_9BACT</name>